<gene>
    <name evidence="2" type="ORF">PghCCS26_54820</name>
</gene>
<reference evidence="2 3" key="1">
    <citation type="submission" date="2023-05" db="EMBL/GenBank/DDBJ databases">
        <title>Draft genome of Paenibacillus sp. CCS26.</title>
        <authorList>
            <person name="Akita H."/>
            <person name="Shinto Y."/>
            <person name="Kimura Z."/>
        </authorList>
    </citation>
    <scope>NUCLEOTIDE SEQUENCE [LARGE SCALE GENOMIC DNA]</scope>
    <source>
        <strain evidence="2 3">CCS26</strain>
    </source>
</reference>
<dbReference type="Proteomes" id="UP001285921">
    <property type="component" value="Unassembled WGS sequence"/>
</dbReference>
<accession>A0ABQ6NVT0</accession>
<keyword evidence="3" id="KW-1185">Reference proteome</keyword>
<name>A0ABQ6NVT0_9BACL</name>
<evidence type="ECO:0000313" key="3">
    <source>
        <dbReference type="Proteomes" id="UP001285921"/>
    </source>
</evidence>
<dbReference type="InterPro" id="IPR001296">
    <property type="entry name" value="Glyco_trans_1"/>
</dbReference>
<proteinExistence type="predicted"/>
<protein>
    <recommendedName>
        <fullName evidence="1">Glycosyl transferase family 1 domain-containing protein</fullName>
    </recommendedName>
</protein>
<dbReference type="EMBL" id="BTCL01000028">
    <property type="protein sequence ID" value="GMK48352.1"/>
    <property type="molecule type" value="Genomic_DNA"/>
</dbReference>
<comment type="caution">
    <text evidence="2">The sequence shown here is derived from an EMBL/GenBank/DDBJ whole genome shotgun (WGS) entry which is preliminary data.</text>
</comment>
<dbReference type="Pfam" id="PF00534">
    <property type="entry name" value="Glycos_transf_1"/>
    <property type="match status" value="1"/>
</dbReference>
<evidence type="ECO:0000313" key="2">
    <source>
        <dbReference type="EMBL" id="GMK48352.1"/>
    </source>
</evidence>
<dbReference type="RefSeq" id="WP_317982027.1">
    <property type="nucleotide sequence ID" value="NZ_BTCL01000028.1"/>
</dbReference>
<organism evidence="2 3">
    <name type="scientific">Paenibacillus glycanilyticus</name>
    <dbReference type="NCBI Taxonomy" id="126569"/>
    <lineage>
        <taxon>Bacteria</taxon>
        <taxon>Bacillati</taxon>
        <taxon>Bacillota</taxon>
        <taxon>Bacilli</taxon>
        <taxon>Bacillales</taxon>
        <taxon>Paenibacillaceae</taxon>
        <taxon>Paenibacillus</taxon>
    </lineage>
</organism>
<sequence length="373" mass="41693">MTKHYDYHLAIMRGSSQYVSPENYNVQEIGLGKALANLGWKITIFSSGKGKDSKIISDCITWHELPRIGGKFGWVRGAYSHLVNEKPDIIQCQDLSNLGVSSAYRAARKTNVPLVLSLGEYEANKKAKSAIINLNANIIRPSLQGVLCKTKSAINFAEDLRLLKTHYCPVGIDPSAYDQEVTSSIHVMMESIKEAKENGDTILVHIGRMDKEDNVSFLLNTVRKMKQKVKLILIGEPVTYVKHLEIYKEVSDRIILLGKVPNSQIGHLLNLADTYLACSSYEIFGMAAAESIYHNCPVVGFATGGISEIISHLHNGFLMDSRDSVHWAESLDTFIKDEKFKKWKVGCQISGNSFSWSSRAISYDNVYRQLVTK</sequence>
<dbReference type="CDD" id="cd03801">
    <property type="entry name" value="GT4_PimA-like"/>
    <property type="match status" value="1"/>
</dbReference>
<dbReference type="InterPro" id="IPR050194">
    <property type="entry name" value="Glycosyltransferase_grp1"/>
</dbReference>
<dbReference type="PANTHER" id="PTHR45947">
    <property type="entry name" value="SULFOQUINOVOSYL TRANSFERASE SQD2"/>
    <property type="match status" value="1"/>
</dbReference>
<evidence type="ECO:0000259" key="1">
    <source>
        <dbReference type="Pfam" id="PF00534"/>
    </source>
</evidence>
<dbReference type="SUPFAM" id="SSF53756">
    <property type="entry name" value="UDP-Glycosyltransferase/glycogen phosphorylase"/>
    <property type="match status" value="1"/>
</dbReference>
<dbReference type="Gene3D" id="3.40.50.2000">
    <property type="entry name" value="Glycogen Phosphorylase B"/>
    <property type="match status" value="2"/>
</dbReference>
<dbReference type="PANTHER" id="PTHR45947:SF3">
    <property type="entry name" value="SULFOQUINOVOSYL TRANSFERASE SQD2"/>
    <property type="match status" value="1"/>
</dbReference>
<feature type="domain" description="Glycosyl transferase family 1" evidence="1">
    <location>
        <begin position="193"/>
        <end position="340"/>
    </location>
</feature>